<feature type="domain" description="Glycosyl transferase family 1" evidence="1">
    <location>
        <begin position="194"/>
        <end position="333"/>
    </location>
</feature>
<keyword evidence="3" id="KW-0808">Transferase</keyword>
<dbReference type="Pfam" id="PF13439">
    <property type="entry name" value="Glyco_transf_4"/>
    <property type="match status" value="1"/>
</dbReference>
<dbReference type="InterPro" id="IPR028098">
    <property type="entry name" value="Glyco_trans_4-like_N"/>
</dbReference>
<keyword evidence="3" id="KW-0328">Glycosyltransferase</keyword>
<accession>A0A5J4SCI6</accession>
<dbReference type="PANTHER" id="PTHR45947">
    <property type="entry name" value="SULFOQUINOVOSYL TRANSFERASE SQD2"/>
    <property type="match status" value="1"/>
</dbReference>
<dbReference type="Pfam" id="PF00534">
    <property type="entry name" value="Glycos_transf_1"/>
    <property type="match status" value="1"/>
</dbReference>
<proteinExistence type="predicted"/>
<dbReference type="GO" id="GO:0016757">
    <property type="term" value="F:glycosyltransferase activity"/>
    <property type="evidence" value="ECO:0007669"/>
    <property type="project" value="UniProtKB-KW"/>
</dbReference>
<gene>
    <name evidence="3" type="ORF">EZS27_009114</name>
</gene>
<dbReference type="Gene3D" id="3.40.50.2000">
    <property type="entry name" value="Glycogen Phosphorylase B"/>
    <property type="match status" value="2"/>
</dbReference>
<dbReference type="AlphaFoldDB" id="A0A5J4SCI6"/>
<reference evidence="3" key="1">
    <citation type="submission" date="2019-03" db="EMBL/GenBank/DDBJ databases">
        <title>Single cell metagenomics reveals metabolic interactions within the superorganism composed of flagellate Streblomastix strix and complex community of Bacteroidetes bacteria on its surface.</title>
        <authorList>
            <person name="Treitli S.C."/>
            <person name="Kolisko M."/>
            <person name="Husnik F."/>
            <person name="Keeling P."/>
            <person name="Hampl V."/>
        </authorList>
    </citation>
    <scope>NUCLEOTIDE SEQUENCE</scope>
    <source>
        <strain evidence="3">STM</strain>
    </source>
</reference>
<dbReference type="SUPFAM" id="SSF53756">
    <property type="entry name" value="UDP-Glycosyltransferase/glycogen phosphorylase"/>
    <property type="match status" value="1"/>
</dbReference>
<dbReference type="EC" id="2.4.1.346" evidence="3"/>
<dbReference type="EMBL" id="SNRY01000283">
    <property type="protein sequence ID" value="KAA6343175.1"/>
    <property type="molecule type" value="Genomic_DNA"/>
</dbReference>
<dbReference type="InterPro" id="IPR001296">
    <property type="entry name" value="Glyco_trans_1"/>
</dbReference>
<dbReference type="PANTHER" id="PTHR45947:SF3">
    <property type="entry name" value="SULFOQUINOVOSYL TRANSFERASE SQD2"/>
    <property type="match status" value="1"/>
</dbReference>
<protein>
    <submittedName>
        <fullName evidence="3">GDP-mannose-dependent alpha-(1-6)-phosphatidylinositol monomannoside mannosyltransferase</fullName>
        <ecNumber evidence="3">2.4.1.346</ecNumber>
    </submittedName>
</protein>
<comment type="caution">
    <text evidence="3">The sequence shown here is derived from an EMBL/GenBank/DDBJ whole genome shotgun (WGS) entry which is preliminary data.</text>
</comment>
<evidence type="ECO:0000313" key="3">
    <source>
        <dbReference type="EMBL" id="KAA6343175.1"/>
    </source>
</evidence>
<name>A0A5J4SCI6_9ZZZZ</name>
<sequence length="372" mass="42756">MKVAIIQEWLVSVGGAEKVVKAIADVFPDADVYALVTDKKACDELGFNYSKIKTSFIQRLPFGKIKYRMFLPIMPFAIEQFDLRDYDVILSSSHAVAKGVLTRSDQLHICYCHTPVRYAWDLYHEYLHDAGLNRGLKGLFVKYVLHRLRQWDVLSNFRVDYFISNSNYIAKRIKKIYNREAVTIYPNVDMKRFELYREKEDFYLASSRLVAYKRIDLIVEAFNRMPDKKLVVIGGGPCLKKIQKIAGTNVTVMGYQPFEVLKEKMCKAKAFVFAADEDFGIFPVEAQACGTPVIAYGKGGSLETVSDGKTGIFFKEQTIESVIDAVKRFEAIQQSFNPINIRKFAESFSEERFKKEIKDFVEHKYATFNKAD</sequence>
<organism evidence="3">
    <name type="scientific">termite gut metagenome</name>
    <dbReference type="NCBI Taxonomy" id="433724"/>
    <lineage>
        <taxon>unclassified sequences</taxon>
        <taxon>metagenomes</taxon>
        <taxon>organismal metagenomes</taxon>
    </lineage>
</organism>
<evidence type="ECO:0000259" key="2">
    <source>
        <dbReference type="Pfam" id="PF13439"/>
    </source>
</evidence>
<feature type="domain" description="Glycosyltransferase subfamily 4-like N-terminal" evidence="2">
    <location>
        <begin position="13"/>
        <end position="191"/>
    </location>
</feature>
<dbReference type="CDD" id="cd03804">
    <property type="entry name" value="GT4_WbaZ-like"/>
    <property type="match status" value="1"/>
</dbReference>
<dbReference type="InterPro" id="IPR050194">
    <property type="entry name" value="Glycosyltransferase_grp1"/>
</dbReference>
<evidence type="ECO:0000259" key="1">
    <source>
        <dbReference type="Pfam" id="PF00534"/>
    </source>
</evidence>